<dbReference type="RefSeq" id="WP_103921167.1">
    <property type="nucleotide sequence ID" value="NZ_FMSV02000533.1"/>
</dbReference>
<dbReference type="EMBL" id="FMSV02000533">
    <property type="protein sequence ID" value="SEH07524.1"/>
    <property type="molecule type" value="Genomic_DNA"/>
</dbReference>
<dbReference type="OrthoDB" id="9766390at2"/>
<evidence type="ECO:0000313" key="4">
    <source>
        <dbReference type="Proteomes" id="UP000236724"/>
    </source>
</evidence>
<evidence type="ECO:0000259" key="2">
    <source>
        <dbReference type="Pfam" id="PF05170"/>
    </source>
</evidence>
<dbReference type="PANTHER" id="PTHR30441:SF4">
    <property type="entry name" value="PROTEIN ASMA"/>
    <property type="match status" value="1"/>
</dbReference>
<dbReference type="Proteomes" id="UP000236724">
    <property type="component" value="Unassembled WGS sequence"/>
</dbReference>
<dbReference type="Pfam" id="PF05170">
    <property type="entry name" value="AsmA"/>
    <property type="match status" value="1"/>
</dbReference>
<protein>
    <submittedName>
        <fullName evidence="3">Putative assembly protein</fullName>
    </submittedName>
</protein>
<accession>A0A1H6FET8</accession>
<feature type="domain" description="AsmA" evidence="2">
    <location>
        <begin position="1"/>
        <end position="439"/>
    </location>
</feature>
<keyword evidence="4" id="KW-1185">Reference proteome</keyword>
<proteinExistence type="predicted"/>
<dbReference type="InterPro" id="IPR052894">
    <property type="entry name" value="AsmA-related"/>
</dbReference>
<dbReference type="GO" id="GO:0090313">
    <property type="term" value="P:regulation of protein targeting to membrane"/>
    <property type="evidence" value="ECO:0007669"/>
    <property type="project" value="TreeGrafter"/>
</dbReference>
<feature type="region of interest" description="Disordered" evidence="1">
    <location>
        <begin position="434"/>
        <end position="457"/>
    </location>
</feature>
<gene>
    <name evidence="3" type="ORF">MBHS_03400</name>
</gene>
<dbReference type="GO" id="GO:0005886">
    <property type="term" value="C:plasma membrane"/>
    <property type="evidence" value="ECO:0007669"/>
    <property type="project" value="TreeGrafter"/>
</dbReference>
<sequence>MRKLTKALLALLASGFFLLLAAILLLPQFINSNDYKGRIIGQFKQLTGRDLIISGDIQLSLFPRLALQLGKTQLSNKPGFQARYFALIEQLQLQLKLSALLRKQIEIEHIKLSGLQLFLETKANGENNWQDLLVATKTTDNTAPSKPQQTEAAPMAWRINTLQLANAHVHLHDAQHKIRSQFLINKLTTGAIQARQLIPIHLDSQFNYQHTTTTFQLHTQLWFDEAEQKLLLAHNRLKLQLNTPEFSTLLSAFPTLSAFAAGQQKLDMSLAQLMSQQHRTTTAFILDMEKLSVDLAEHQLRLPRLKFDSVQQKLHIEALELQTADLKLQLTQPLQVTQLFDQAAFQGGIAIQIPHLAQFLTKFGLSMPALPPGKLTAFNLHSLLQGSREKIQLQSIDLTLDEQHLQGQLALSHQEKPRIRFDLAMAQLNMDAYLPQPAPDKKPNPQTPGNYPLMNSKPWIFRAH</sequence>
<evidence type="ECO:0000313" key="3">
    <source>
        <dbReference type="EMBL" id="SEH07524.1"/>
    </source>
</evidence>
<evidence type="ECO:0000256" key="1">
    <source>
        <dbReference type="SAM" id="MobiDB-lite"/>
    </source>
</evidence>
<organism evidence="3 4">
    <name type="scientific">Candidatus Venteria ishoeyi</name>
    <dbReference type="NCBI Taxonomy" id="1899563"/>
    <lineage>
        <taxon>Bacteria</taxon>
        <taxon>Pseudomonadati</taxon>
        <taxon>Pseudomonadota</taxon>
        <taxon>Gammaproteobacteria</taxon>
        <taxon>Thiotrichales</taxon>
        <taxon>Thiotrichaceae</taxon>
        <taxon>Venteria</taxon>
    </lineage>
</organism>
<dbReference type="PANTHER" id="PTHR30441">
    <property type="entry name" value="DUF748 DOMAIN-CONTAINING PROTEIN"/>
    <property type="match status" value="1"/>
</dbReference>
<dbReference type="AlphaFoldDB" id="A0A1H6FET8"/>
<reference evidence="3 4" key="1">
    <citation type="submission" date="2016-10" db="EMBL/GenBank/DDBJ databases">
        <authorList>
            <person name="de Groot N.N."/>
        </authorList>
    </citation>
    <scope>NUCLEOTIDE SEQUENCE [LARGE SCALE GENOMIC DNA]</scope>
    <source>
        <strain evidence="3">MBHS1</strain>
    </source>
</reference>
<name>A0A1H6FET8_9GAMM</name>
<dbReference type="InterPro" id="IPR007844">
    <property type="entry name" value="AsmA"/>
</dbReference>